<dbReference type="InterPro" id="IPR010699">
    <property type="entry name" value="DUF1275"/>
</dbReference>
<name>A0ABP7BP66_9MICC</name>
<evidence type="ECO:0000256" key="1">
    <source>
        <dbReference type="SAM" id="Phobius"/>
    </source>
</evidence>
<reference evidence="3" key="1">
    <citation type="journal article" date="2019" name="Int. J. Syst. Evol. Microbiol.">
        <title>The Global Catalogue of Microorganisms (GCM) 10K type strain sequencing project: providing services to taxonomists for standard genome sequencing and annotation.</title>
        <authorList>
            <consortium name="The Broad Institute Genomics Platform"/>
            <consortium name="The Broad Institute Genome Sequencing Center for Infectious Disease"/>
            <person name="Wu L."/>
            <person name="Ma J."/>
        </authorList>
    </citation>
    <scope>NUCLEOTIDE SEQUENCE [LARGE SCALE GENOMIC DNA]</scope>
    <source>
        <strain evidence="3">JCM 30742</strain>
    </source>
</reference>
<dbReference type="RefSeq" id="WP_345147737.1">
    <property type="nucleotide sequence ID" value="NZ_BAABEO010000001.1"/>
</dbReference>
<feature type="transmembrane region" description="Helical" evidence="1">
    <location>
        <begin position="119"/>
        <end position="138"/>
    </location>
</feature>
<feature type="transmembrane region" description="Helical" evidence="1">
    <location>
        <begin position="60"/>
        <end position="81"/>
    </location>
</feature>
<dbReference type="PANTHER" id="PTHR37314:SF4">
    <property type="entry name" value="UPF0700 TRANSMEMBRANE PROTEIN YOAK"/>
    <property type="match status" value="1"/>
</dbReference>
<keyword evidence="1" id="KW-0812">Transmembrane</keyword>
<comment type="caution">
    <text evidence="2">The sequence shown here is derived from an EMBL/GenBank/DDBJ whole genome shotgun (WGS) entry which is preliminary data.</text>
</comment>
<sequence>MLKEKRNARMRLSLMMALTFVTGALDAVGYLGLDRIFTGNMTGNIVILGMAAAGGNGLPVLGPALALVAFVLGAAVAGAVLKRRSSGWNVRVTVLLGIGTVMLSVAGVVLTQTDTHPEWIRVAMACAIAVQMGSQALIARFLAVKDMTTVVVTSTLASLAGESFFGSGSRLWNRRFAAVAVLFAGATAGTGLMHLHLSVPVFVAAAITAAVTITGMSKWNLPEEATIQAPELQTAKQ</sequence>
<keyword evidence="1" id="KW-1133">Transmembrane helix</keyword>
<dbReference type="Proteomes" id="UP001500752">
    <property type="component" value="Unassembled WGS sequence"/>
</dbReference>
<keyword evidence="1" id="KW-0472">Membrane</keyword>
<dbReference type="PANTHER" id="PTHR37314">
    <property type="entry name" value="SLR0142 PROTEIN"/>
    <property type="match status" value="1"/>
</dbReference>
<feature type="transmembrane region" description="Helical" evidence="1">
    <location>
        <begin position="176"/>
        <end position="195"/>
    </location>
</feature>
<proteinExistence type="predicted"/>
<evidence type="ECO:0000313" key="2">
    <source>
        <dbReference type="EMBL" id="GAA3666375.1"/>
    </source>
</evidence>
<feature type="transmembrane region" description="Helical" evidence="1">
    <location>
        <begin position="12"/>
        <end position="33"/>
    </location>
</feature>
<feature type="transmembrane region" description="Helical" evidence="1">
    <location>
        <begin position="93"/>
        <end position="113"/>
    </location>
</feature>
<evidence type="ECO:0000313" key="3">
    <source>
        <dbReference type="Proteomes" id="UP001500752"/>
    </source>
</evidence>
<organism evidence="2 3">
    <name type="scientific">Arthrobacter ginkgonis</name>
    <dbReference type="NCBI Taxonomy" id="1630594"/>
    <lineage>
        <taxon>Bacteria</taxon>
        <taxon>Bacillati</taxon>
        <taxon>Actinomycetota</taxon>
        <taxon>Actinomycetes</taxon>
        <taxon>Micrococcales</taxon>
        <taxon>Micrococcaceae</taxon>
        <taxon>Arthrobacter</taxon>
    </lineage>
</organism>
<feature type="transmembrane region" description="Helical" evidence="1">
    <location>
        <begin position="201"/>
        <end position="221"/>
    </location>
</feature>
<keyword evidence="3" id="KW-1185">Reference proteome</keyword>
<gene>
    <name evidence="2" type="ORF">GCM10023081_01560</name>
</gene>
<accession>A0ABP7BP66</accession>
<dbReference type="EMBL" id="BAABEO010000001">
    <property type="protein sequence ID" value="GAA3666375.1"/>
    <property type="molecule type" value="Genomic_DNA"/>
</dbReference>
<dbReference type="Pfam" id="PF06912">
    <property type="entry name" value="DUF1275"/>
    <property type="match status" value="1"/>
</dbReference>
<protein>
    <submittedName>
        <fullName evidence="2">YoaK family protein</fullName>
    </submittedName>
</protein>